<evidence type="ECO:0000313" key="3">
    <source>
        <dbReference type="EMBL" id="QLB67041.1"/>
    </source>
</evidence>
<keyword evidence="1" id="KW-0732">Signal</keyword>
<geneLocation type="plasmid" evidence="4"/>
<evidence type="ECO:0008006" key="6">
    <source>
        <dbReference type="Google" id="ProtNLM"/>
    </source>
</evidence>
<reference evidence="3 4" key="1">
    <citation type="journal article" date="2014" name="Genome Announc.">
        <title>Draft Genome Sequence of the Haloacid-Degrading Burkholderia caribensis Strain MBA4.</title>
        <authorList>
            <person name="Pan Y."/>
            <person name="Kong K.F."/>
            <person name="Tsang J.S."/>
        </authorList>
    </citation>
    <scope>NUCLEOTIDE SEQUENCE [LARGE SCALE GENOMIC DNA]</scope>
    <source>
        <strain evidence="3 4">852011</strain>
    </source>
</reference>
<evidence type="ECO:0000313" key="2">
    <source>
        <dbReference type="EMBL" id="MEO1755807.1"/>
    </source>
</evidence>
<dbReference type="Proteomes" id="UP001462961">
    <property type="component" value="Unassembled WGS sequence"/>
</dbReference>
<feature type="chain" id="PRO_5040303403" description="DUF5666 domain-containing protein" evidence="1">
    <location>
        <begin position="22"/>
        <end position="194"/>
    </location>
</feature>
<evidence type="ECO:0000256" key="1">
    <source>
        <dbReference type="SAM" id="SignalP"/>
    </source>
</evidence>
<dbReference type="EMBL" id="JAYLVJ010000020">
    <property type="protein sequence ID" value="MEO1755807.1"/>
    <property type="molecule type" value="Genomic_DNA"/>
</dbReference>
<sequence>MKAGCLLFVAVTALMTCPAFAQPQTSIDVTKGPQNTTASGTTTVTATIVAIEPATRTVTLKDKSGKVMQIQVGDEARNFDQLAVGDTVTTLYTKAISVSLAKTGGPRSGTQRLIQERAASGAKPGGTIGREVTVRADVVSVDQKANSITVKGPSGADVDLLVENPDQLKNIRKGDQIEVTYTEAVAISVTHGTK</sequence>
<geneLocation type="plasmid" evidence="3">
    <name>unnamed</name>
</geneLocation>
<dbReference type="RefSeq" id="WP_107202331.1">
    <property type="nucleotide sequence ID" value="NZ_CP015960.1"/>
</dbReference>
<dbReference type="Proteomes" id="UP000509548">
    <property type="component" value="Plasmid unnamed"/>
</dbReference>
<evidence type="ECO:0000313" key="4">
    <source>
        <dbReference type="Proteomes" id="UP000509548"/>
    </source>
</evidence>
<name>A0A9Q6S9P9_9BURK</name>
<gene>
    <name evidence="3" type="ORF">A9O66_31585</name>
    <name evidence="2" type="ORF">VOI32_17930</name>
</gene>
<keyword evidence="5" id="KW-1185">Reference proteome</keyword>
<reference evidence="2 5" key="3">
    <citation type="submission" date="2024-01" db="EMBL/GenBank/DDBJ databases">
        <title>The diversity of rhizobia nodulating Mimosa spp. in eleven states of Brazil covering several biomes is determined by host plant, location, and edaphic factors.</title>
        <authorList>
            <person name="Rouws L."/>
            <person name="Barauna A."/>
            <person name="Beukes C."/>
            <person name="De Faria S.M."/>
            <person name="Gross E."/>
            <person name="Dos Reis Junior F.B."/>
            <person name="Simon M."/>
            <person name="Maluk M."/>
            <person name="Odee D.W."/>
            <person name="Kenicer G."/>
            <person name="Young J.P.W."/>
            <person name="Reis V.M."/>
            <person name="Zilli J."/>
            <person name="James E.K."/>
        </authorList>
    </citation>
    <scope>NUCLEOTIDE SEQUENCE [LARGE SCALE GENOMIC DNA]</scope>
    <source>
        <strain evidence="2 5">JHI1651</strain>
    </source>
</reference>
<organism evidence="3 4">
    <name type="scientific">Paraburkholderia caribensis</name>
    <dbReference type="NCBI Taxonomy" id="75105"/>
    <lineage>
        <taxon>Bacteria</taxon>
        <taxon>Pseudomonadati</taxon>
        <taxon>Pseudomonadota</taxon>
        <taxon>Betaproteobacteria</taxon>
        <taxon>Burkholderiales</taxon>
        <taxon>Burkholderiaceae</taxon>
        <taxon>Paraburkholderia</taxon>
    </lineage>
</organism>
<proteinExistence type="predicted"/>
<keyword evidence="3" id="KW-0614">Plasmid</keyword>
<dbReference type="AlphaFoldDB" id="A0A9Q6S9P9"/>
<reference evidence="3" key="2">
    <citation type="submission" date="2016-06" db="EMBL/GenBank/DDBJ databases">
        <authorList>
            <person name="Huang P."/>
            <person name="Jiang X."/>
            <person name="Liu X."/>
        </authorList>
    </citation>
    <scope>NUCLEOTIDE SEQUENCE</scope>
    <source>
        <strain evidence="3">852011</strain>
        <plasmid evidence="3">unnamed</plasmid>
    </source>
</reference>
<dbReference type="EMBL" id="CP015960">
    <property type="protein sequence ID" value="QLB67041.1"/>
    <property type="molecule type" value="Genomic_DNA"/>
</dbReference>
<accession>A0A9Q6S9P9</accession>
<feature type="signal peptide" evidence="1">
    <location>
        <begin position="1"/>
        <end position="21"/>
    </location>
</feature>
<protein>
    <recommendedName>
        <fullName evidence="6">DUF5666 domain-containing protein</fullName>
    </recommendedName>
</protein>
<evidence type="ECO:0000313" key="5">
    <source>
        <dbReference type="Proteomes" id="UP001462961"/>
    </source>
</evidence>